<keyword evidence="3" id="KW-1185">Reference proteome</keyword>
<accession>A0A2M9C373</accession>
<dbReference type="RefSeq" id="WP_100377831.1">
    <property type="nucleotide sequence ID" value="NZ_PGFD01000002.1"/>
</dbReference>
<reference evidence="2 3" key="1">
    <citation type="submission" date="2017-11" db="EMBL/GenBank/DDBJ databases">
        <title>Genomic Encyclopedia of Archaeal and Bacterial Type Strains, Phase II (KMG-II): From Individual Species to Whole Genera.</title>
        <authorList>
            <person name="Goeker M."/>
        </authorList>
    </citation>
    <scope>NUCLEOTIDE SEQUENCE [LARGE SCALE GENOMIC DNA]</scope>
    <source>
        <strain evidence="2 3">DSM 27617</strain>
    </source>
</reference>
<feature type="transmembrane region" description="Helical" evidence="1">
    <location>
        <begin position="12"/>
        <end position="34"/>
    </location>
</feature>
<evidence type="ECO:0000313" key="3">
    <source>
        <dbReference type="Proteomes" id="UP000228740"/>
    </source>
</evidence>
<evidence type="ECO:0000256" key="1">
    <source>
        <dbReference type="SAM" id="Phobius"/>
    </source>
</evidence>
<keyword evidence="1" id="KW-0812">Transmembrane</keyword>
<dbReference type="AlphaFoldDB" id="A0A2M9C373"/>
<protein>
    <submittedName>
        <fullName evidence="2">Uncharacterized protein</fullName>
    </submittedName>
</protein>
<keyword evidence="1" id="KW-1133">Transmembrane helix</keyword>
<keyword evidence="1" id="KW-0472">Membrane</keyword>
<dbReference type="EMBL" id="PGFD01000002">
    <property type="protein sequence ID" value="PJJ64863.1"/>
    <property type="molecule type" value="Genomic_DNA"/>
</dbReference>
<organism evidence="2 3">
    <name type="scientific">Chryseobacterium geocarposphaerae</name>
    <dbReference type="NCBI Taxonomy" id="1416776"/>
    <lineage>
        <taxon>Bacteria</taxon>
        <taxon>Pseudomonadati</taxon>
        <taxon>Bacteroidota</taxon>
        <taxon>Flavobacteriia</taxon>
        <taxon>Flavobacteriales</taxon>
        <taxon>Weeksellaceae</taxon>
        <taxon>Chryseobacterium group</taxon>
        <taxon>Chryseobacterium</taxon>
    </lineage>
</organism>
<evidence type="ECO:0000313" key="2">
    <source>
        <dbReference type="EMBL" id="PJJ64863.1"/>
    </source>
</evidence>
<sequence>MESIIFYLKRNTTLIITSLIIILICQLEPIYAYWEIEKKLDAFKSTKINNQIIVGINEIHYKPGNYLSKYLGIKLKDNNQYPVLIENKEEIGKITVDSVINKDSNSSIFTINNSQSFILKDLSSEKLFDRIFMFIVSLAGIFSFYSQTRKQKNNE</sequence>
<name>A0A2M9C373_9FLAO</name>
<feature type="transmembrane region" description="Helical" evidence="1">
    <location>
        <begin position="127"/>
        <end position="145"/>
    </location>
</feature>
<comment type="caution">
    <text evidence="2">The sequence shown here is derived from an EMBL/GenBank/DDBJ whole genome shotgun (WGS) entry which is preliminary data.</text>
</comment>
<dbReference type="Proteomes" id="UP000228740">
    <property type="component" value="Unassembled WGS sequence"/>
</dbReference>
<gene>
    <name evidence="2" type="ORF">CLV73_3232</name>
</gene>
<proteinExistence type="predicted"/>